<dbReference type="Proteomes" id="UP000694580">
    <property type="component" value="Chromosome 9"/>
</dbReference>
<evidence type="ECO:0000256" key="4">
    <source>
        <dbReference type="ARBA" id="ARBA00022695"/>
    </source>
</evidence>
<dbReference type="GO" id="GO:0003964">
    <property type="term" value="F:RNA-directed DNA polymerase activity"/>
    <property type="evidence" value="ECO:0007669"/>
    <property type="project" value="UniProtKB-KW"/>
</dbReference>
<dbReference type="Ensembl" id="ENSDCDT00010021168.1">
    <property type="protein sequence ID" value="ENSDCDP00010020013.1"/>
    <property type="gene ID" value="ENSDCDG00010009041.1"/>
</dbReference>
<keyword evidence="3" id="KW-0808">Transferase</keyword>
<evidence type="ECO:0000259" key="10">
    <source>
        <dbReference type="PROSITE" id="PS50878"/>
    </source>
</evidence>
<feature type="compositionally biased region" description="Basic and acidic residues" evidence="9">
    <location>
        <begin position="188"/>
        <end position="210"/>
    </location>
</feature>
<protein>
    <recommendedName>
        <fullName evidence="2">ribonuclease H</fullName>
        <ecNumber evidence="2">3.1.26.4</ecNumber>
    </recommendedName>
</protein>
<comment type="similarity">
    <text evidence="1">Belongs to the beta type-B retroviral polymerase family. HERV class-II K(HML-2) pol subfamily.</text>
</comment>
<dbReference type="InterPro" id="IPR043502">
    <property type="entry name" value="DNA/RNA_pol_sf"/>
</dbReference>
<keyword evidence="7" id="KW-0378">Hydrolase</keyword>
<dbReference type="PANTHER" id="PTHR37984:SF8">
    <property type="entry name" value="CCHC-TYPE DOMAIN-CONTAINING PROTEIN"/>
    <property type="match status" value="1"/>
</dbReference>
<dbReference type="InterPro" id="IPR043128">
    <property type="entry name" value="Rev_trsase/Diguanyl_cyclase"/>
</dbReference>
<evidence type="ECO:0000256" key="1">
    <source>
        <dbReference type="ARBA" id="ARBA00010879"/>
    </source>
</evidence>
<feature type="region of interest" description="Disordered" evidence="9">
    <location>
        <begin position="184"/>
        <end position="210"/>
    </location>
</feature>
<evidence type="ECO:0000256" key="8">
    <source>
        <dbReference type="ARBA" id="ARBA00022918"/>
    </source>
</evidence>
<keyword evidence="8" id="KW-0695">RNA-directed DNA polymerase</keyword>
<dbReference type="InterPro" id="IPR050951">
    <property type="entry name" value="Retrovirus_Pol_polyprotein"/>
</dbReference>
<keyword evidence="5" id="KW-0540">Nuclease</keyword>
<dbReference type="InterPro" id="IPR000477">
    <property type="entry name" value="RT_dom"/>
</dbReference>
<dbReference type="EC" id="3.1.26.4" evidence="2"/>
<dbReference type="Gene3D" id="3.30.70.270">
    <property type="match status" value="2"/>
</dbReference>
<evidence type="ECO:0000256" key="6">
    <source>
        <dbReference type="ARBA" id="ARBA00022759"/>
    </source>
</evidence>
<sequence>MAEDANGHQSHTRGVSEKTLEGLQGIYVIADDILITGEGETWEKANQDHDNKLRALLNRCREKSIKLNVKKFQLRRSEVPYIGHLITADGLRVEPEKVRAVRDMPCPVDVKDVQRFLGMINNLSKFCDHLSDAALLQKGVLVAYGSRTLTPTERGYAQIEKECLAIVYGMEKILTSPCLIRETHHHKGSEQAQHRDGPKMARHDVQDILM</sequence>
<dbReference type="GeneTree" id="ENSGT01140000282569"/>
<keyword evidence="4" id="KW-0548">Nucleotidyltransferase</keyword>
<feature type="domain" description="Reverse transcriptase" evidence="10">
    <location>
        <begin position="1"/>
        <end position="86"/>
    </location>
</feature>
<evidence type="ECO:0000313" key="11">
    <source>
        <dbReference type="Ensembl" id="ENSDCDP00010020013.1"/>
    </source>
</evidence>
<keyword evidence="12" id="KW-1185">Reference proteome</keyword>
<evidence type="ECO:0000313" key="12">
    <source>
        <dbReference type="Proteomes" id="UP000694580"/>
    </source>
</evidence>
<reference evidence="11" key="3">
    <citation type="submission" date="2025-09" db="UniProtKB">
        <authorList>
            <consortium name="Ensembl"/>
        </authorList>
    </citation>
    <scope>IDENTIFICATION</scope>
</reference>
<dbReference type="SUPFAM" id="SSF56672">
    <property type="entry name" value="DNA/RNA polymerases"/>
    <property type="match status" value="1"/>
</dbReference>
<dbReference type="GO" id="GO:0004523">
    <property type="term" value="F:RNA-DNA hybrid ribonuclease activity"/>
    <property type="evidence" value="ECO:0007669"/>
    <property type="project" value="UniProtKB-EC"/>
</dbReference>
<dbReference type="InterPro" id="IPR041373">
    <property type="entry name" value="RT_RNaseH"/>
</dbReference>
<dbReference type="PROSITE" id="PS50878">
    <property type="entry name" value="RT_POL"/>
    <property type="match status" value="1"/>
</dbReference>
<keyword evidence="6" id="KW-0255">Endonuclease</keyword>
<dbReference type="PANTHER" id="PTHR37984">
    <property type="entry name" value="PROTEIN CBG26694"/>
    <property type="match status" value="1"/>
</dbReference>
<accession>A0AAY4BGI3</accession>
<dbReference type="AlphaFoldDB" id="A0AAY4BGI3"/>
<dbReference type="Pfam" id="PF17917">
    <property type="entry name" value="RT_RNaseH"/>
    <property type="match status" value="1"/>
</dbReference>
<evidence type="ECO:0000256" key="5">
    <source>
        <dbReference type="ARBA" id="ARBA00022722"/>
    </source>
</evidence>
<name>A0AAY4BGI3_9TELE</name>
<reference evidence="11 12" key="1">
    <citation type="submission" date="2020-06" db="EMBL/GenBank/DDBJ databases">
        <authorList>
            <consortium name="Wellcome Sanger Institute Data Sharing"/>
        </authorList>
    </citation>
    <scope>NUCLEOTIDE SEQUENCE [LARGE SCALE GENOMIC DNA]</scope>
</reference>
<organism evidence="11 12">
    <name type="scientific">Denticeps clupeoides</name>
    <name type="common">denticle herring</name>
    <dbReference type="NCBI Taxonomy" id="299321"/>
    <lineage>
        <taxon>Eukaryota</taxon>
        <taxon>Metazoa</taxon>
        <taxon>Chordata</taxon>
        <taxon>Craniata</taxon>
        <taxon>Vertebrata</taxon>
        <taxon>Euteleostomi</taxon>
        <taxon>Actinopterygii</taxon>
        <taxon>Neopterygii</taxon>
        <taxon>Teleostei</taxon>
        <taxon>Clupei</taxon>
        <taxon>Clupeiformes</taxon>
        <taxon>Denticipitoidei</taxon>
        <taxon>Denticipitidae</taxon>
        <taxon>Denticeps</taxon>
    </lineage>
</organism>
<evidence type="ECO:0000256" key="7">
    <source>
        <dbReference type="ARBA" id="ARBA00022801"/>
    </source>
</evidence>
<evidence type="ECO:0000256" key="2">
    <source>
        <dbReference type="ARBA" id="ARBA00012180"/>
    </source>
</evidence>
<evidence type="ECO:0000256" key="9">
    <source>
        <dbReference type="SAM" id="MobiDB-lite"/>
    </source>
</evidence>
<reference evidence="11" key="2">
    <citation type="submission" date="2025-08" db="UniProtKB">
        <authorList>
            <consortium name="Ensembl"/>
        </authorList>
    </citation>
    <scope>IDENTIFICATION</scope>
</reference>
<evidence type="ECO:0000256" key="3">
    <source>
        <dbReference type="ARBA" id="ARBA00022679"/>
    </source>
</evidence>
<proteinExistence type="inferred from homology"/>